<keyword evidence="3" id="KW-0521">NADP</keyword>
<feature type="domain" description="Ketopantoate reductase N-terminal" evidence="6">
    <location>
        <begin position="3"/>
        <end position="180"/>
    </location>
</feature>
<dbReference type="OrthoDB" id="73846at2759"/>
<comment type="caution">
    <text evidence="8">The sequence shown here is derived from an EMBL/GenBank/DDBJ whole genome shotgun (WGS) entry which is preliminary data.</text>
</comment>
<evidence type="ECO:0000256" key="2">
    <source>
        <dbReference type="ARBA" id="ARBA00013014"/>
    </source>
</evidence>
<dbReference type="GO" id="GO:0008677">
    <property type="term" value="F:2-dehydropantoate 2-reductase activity"/>
    <property type="evidence" value="ECO:0007669"/>
    <property type="project" value="UniProtKB-EC"/>
</dbReference>
<proteinExistence type="inferred from homology"/>
<keyword evidence="9" id="KW-1185">Reference proteome</keyword>
<gene>
    <name evidence="8" type="ORF">DEBURN_LOCUS6677</name>
</gene>
<dbReference type="AlphaFoldDB" id="A0A9N9FKD0"/>
<evidence type="ECO:0000259" key="6">
    <source>
        <dbReference type="Pfam" id="PF02558"/>
    </source>
</evidence>
<dbReference type="NCBIfam" id="TIGR00745">
    <property type="entry name" value="apbA_panE"/>
    <property type="match status" value="1"/>
</dbReference>
<name>A0A9N9FKD0_9GLOM</name>
<comment type="similarity">
    <text evidence="1">Belongs to the ketopantoate reductase family.</text>
</comment>
<dbReference type="GO" id="GO:0015940">
    <property type="term" value="P:pantothenate biosynthetic process"/>
    <property type="evidence" value="ECO:0007669"/>
    <property type="project" value="InterPro"/>
</dbReference>
<dbReference type="InterPro" id="IPR013332">
    <property type="entry name" value="KPR_N"/>
</dbReference>
<evidence type="ECO:0000259" key="7">
    <source>
        <dbReference type="Pfam" id="PF08546"/>
    </source>
</evidence>
<feature type="domain" description="Ketopantoate reductase C-terminal" evidence="7">
    <location>
        <begin position="245"/>
        <end position="374"/>
    </location>
</feature>
<dbReference type="Proteomes" id="UP000789706">
    <property type="component" value="Unassembled WGS sequence"/>
</dbReference>
<evidence type="ECO:0000256" key="3">
    <source>
        <dbReference type="ARBA" id="ARBA00022857"/>
    </source>
</evidence>
<dbReference type="InterPro" id="IPR050838">
    <property type="entry name" value="Ketopantoate_reductase"/>
</dbReference>
<dbReference type="PANTHER" id="PTHR43765">
    <property type="entry name" value="2-DEHYDROPANTOATE 2-REDUCTASE-RELATED"/>
    <property type="match status" value="1"/>
</dbReference>
<dbReference type="Pfam" id="PF08546">
    <property type="entry name" value="ApbA_C"/>
    <property type="match status" value="1"/>
</dbReference>
<dbReference type="GO" id="GO:0005739">
    <property type="term" value="C:mitochondrion"/>
    <property type="evidence" value="ECO:0007669"/>
    <property type="project" value="TreeGrafter"/>
</dbReference>
<evidence type="ECO:0000256" key="5">
    <source>
        <dbReference type="ARBA" id="ARBA00032024"/>
    </source>
</evidence>
<dbReference type="GO" id="GO:0050661">
    <property type="term" value="F:NADP binding"/>
    <property type="evidence" value="ECO:0007669"/>
    <property type="project" value="TreeGrafter"/>
</dbReference>
<reference evidence="8" key="1">
    <citation type="submission" date="2021-06" db="EMBL/GenBank/DDBJ databases">
        <authorList>
            <person name="Kallberg Y."/>
            <person name="Tangrot J."/>
            <person name="Rosling A."/>
        </authorList>
    </citation>
    <scope>NUCLEOTIDE SEQUENCE</scope>
    <source>
        <strain evidence="8">AZ414A</strain>
    </source>
</reference>
<evidence type="ECO:0000256" key="1">
    <source>
        <dbReference type="ARBA" id="ARBA00007870"/>
    </source>
</evidence>
<dbReference type="SUPFAM" id="SSF48179">
    <property type="entry name" value="6-phosphogluconate dehydrogenase C-terminal domain-like"/>
    <property type="match status" value="1"/>
</dbReference>
<dbReference type="PANTHER" id="PTHR43765:SF2">
    <property type="entry name" value="2-DEHYDROPANTOATE 2-REDUCTASE"/>
    <property type="match status" value="1"/>
</dbReference>
<evidence type="ECO:0000256" key="4">
    <source>
        <dbReference type="ARBA" id="ARBA00023002"/>
    </source>
</evidence>
<dbReference type="InterPro" id="IPR003710">
    <property type="entry name" value="ApbA"/>
</dbReference>
<evidence type="ECO:0000313" key="9">
    <source>
        <dbReference type="Proteomes" id="UP000789706"/>
    </source>
</evidence>
<dbReference type="InterPro" id="IPR013328">
    <property type="entry name" value="6PGD_dom2"/>
</dbReference>
<evidence type="ECO:0000313" key="8">
    <source>
        <dbReference type="EMBL" id="CAG8542407.1"/>
    </source>
</evidence>
<dbReference type="InterPro" id="IPR036291">
    <property type="entry name" value="NAD(P)-bd_dom_sf"/>
</dbReference>
<sequence>MKFHILGTGNFGNMVAHYLRKHNHKVTLLLRTPVNLAHFERFQRTITINQPNGDVEQTQGYDTEVLRDFDIDELVDRHFHYGACPPNLQIQRLIVTTKAQDVSKSFRRIFYRLSPTSTIVLLTNGMGVYEELMEDFFSQDEKLRPNILMGAATHIVYRTKLINSSFDLLHYGIGEIDLGIIPRKEVEPNVTAKSNESNSKITKEPILDINGNELPPIPENSLRTTLEVLTSIPELHCRHVNVLTIQNRLLENLVINACINPLTAIFNIRNGGLLFNRGADRVIEAICKESTQIMQKHREFLGMKPSNRFGTERLIDAIHQICKSTVNLKSTMLQDVTTRKITEIDYLNGYLVKLGKFYGIPTPVNKFVVDMIYMKHILVSNPKNLKDRI</sequence>
<organism evidence="8 9">
    <name type="scientific">Diversispora eburnea</name>
    <dbReference type="NCBI Taxonomy" id="1213867"/>
    <lineage>
        <taxon>Eukaryota</taxon>
        <taxon>Fungi</taxon>
        <taxon>Fungi incertae sedis</taxon>
        <taxon>Mucoromycota</taxon>
        <taxon>Glomeromycotina</taxon>
        <taxon>Glomeromycetes</taxon>
        <taxon>Diversisporales</taxon>
        <taxon>Diversisporaceae</taxon>
        <taxon>Diversispora</taxon>
    </lineage>
</organism>
<dbReference type="Gene3D" id="1.10.1040.10">
    <property type="entry name" value="N-(1-d-carboxylethyl)-l-norvaline Dehydrogenase, domain 2"/>
    <property type="match status" value="1"/>
</dbReference>
<dbReference type="InterPro" id="IPR013752">
    <property type="entry name" value="KPA_reductase"/>
</dbReference>
<dbReference type="EC" id="1.1.1.169" evidence="2"/>
<dbReference type="EMBL" id="CAJVPK010000713">
    <property type="protein sequence ID" value="CAG8542407.1"/>
    <property type="molecule type" value="Genomic_DNA"/>
</dbReference>
<dbReference type="SUPFAM" id="SSF51735">
    <property type="entry name" value="NAD(P)-binding Rossmann-fold domains"/>
    <property type="match status" value="1"/>
</dbReference>
<accession>A0A9N9FKD0</accession>
<dbReference type="Pfam" id="PF02558">
    <property type="entry name" value="ApbA"/>
    <property type="match status" value="1"/>
</dbReference>
<protein>
    <recommendedName>
        <fullName evidence="2">2-dehydropantoate 2-reductase</fullName>
        <ecNumber evidence="2">1.1.1.169</ecNumber>
    </recommendedName>
    <alternativeName>
        <fullName evidence="5">Ketopantoate reductase</fullName>
    </alternativeName>
</protein>
<dbReference type="InterPro" id="IPR008927">
    <property type="entry name" value="6-PGluconate_DH-like_C_sf"/>
</dbReference>
<dbReference type="Gene3D" id="3.40.50.720">
    <property type="entry name" value="NAD(P)-binding Rossmann-like Domain"/>
    <property type="match status" value="1"/>
</dbReference>
<keyword evidence="4" id="KW-0560">Oxidoreductase</keyword>